<dbReference type="EMBL" id="JANPWB010000008">
    <property type="protein sequence ID" value="KAJ1165903.1"/>
    <property type="molecule type" value="Genomic_DNA"/>
</dbReference>
<dbReference type="AlphaFoldDB" id="A0AAV7SPB8"/>
<gene>
    <name evidence="1" type="ORF">NDU88_006320</name>
</gene>
<evidence type="ECO:0008006" key="3">
    <source>
        <dbReference type="Google" id="ProtNLM"/>
    </source>
</evidence>
<dbReference type="Proteomes" id="UP001066276">
    <property type="component" value="Chromosome 4_2"/>
</dbReference>
<accession>A0AAV7SPB8</accession>
<proteinExistence type="predicted"/>
<reference evidence="1" key="1">
    <citation type="journal article" date="2022" name="bioRxiv">
        <title>Sequencing and chromosome-scale assembly of the giantPleurodeles waltlgenome.</title>
        <authorList>
            <person name="Brown T."/>
            <person name="Elewa A."/>
            <person name="Iarovenko S."/>
            <person name="Subramanian E."/>
            <person name="Araus A.J."/>
            <person name="Petzold A."/>
            <person name="Susuki M."/>
            <person name="Suzuki K.-i.T."/>
            <person name="Hayashi T."/>
            <person name="Toyoda A."/>
            <person name="Oliveira C."/>
            <person name="Osipova E."/>
            <person name="Leigh N.D."/>
            <person name="Simon A."/>
            <person name="Yun M.H."/>
        </authorList>
    </citation>
    <scope>NUCLEOTIDE SEQUENCE</scope>
    <source>
        <strain evidence="1">20211129_DDA</strain>
        <tissue evidence="1">Liver</tissue>
    </source>
</reference>
<comment type="caution">
    <text evidence="1">The sequence shown here is derived from an EMBL/GenBank/DDBJ whole genome shotgun (WGS) entry which is preliminary data.</text>
</comment>
<protein>
    <recommendedName>
        <fullName evidence="3">Secreted protein</fullName>
    </recommendedName>
</protein>
<sequence>MAWACFCWRGGGGFVSASLSLTFGVAVLCGCLNFGGFRNVSYNTCGGLPPRRRCIGGLLHGVSCSSLAELPDPTMDAEEGCSLTGLHEMREFAREICLRSRKQGSAYLLLSFGEPGTLEEEC</sequence>
<name>A0AAV7SPB8_PLEWA</name>
<keyword evidence="2" id="KW-1185">Reference proteome</keyword>
<organism evidence="1 2">
    <name type="scientific">Pleurodeles waltl</name>
    <name type="common">Iberian ribbed newt</name>
    <dbReference type="NCBI Taxonomy" id="8319"/>
    <lineage>
        <taxon>Eukaryota</taxon>
        <taxon>Metazoa</taxon>
        <taxon>Chordata</taxon>
        <taxon>Craniata</taxon>
        <taxon>Vertebrata</taxon>
        <taxon>Euteleostomi</taxon>
        <taxon>Amphibia</taxon>
        <taxon>Batrachia</taxon>
        <taxon>Caudata</taxon>
        <taxon>Salamandroidea</taxon>
        <taxon>Salamandridae</taxon>
        <taxon>Pleurodelinae</taxon>
        <taxon>Pleurodeles</taxon>
    </lineage>
</organism>
<evidence type="ECO:0000313" key="1">
    <source>
        <dbReference type="EMBL" id="KAJ1165903.1"/>
    </source>
</evidence>
<evidence type="ECO:0000313" key="2">
    <source>
        <dbReference type="Proteomes" id="UP001066276"/>
    </source>
</evidence>